<dbReference type="EMBL" id="FLQX01000130">
    <property type="protein sequence ID" value="SBT08083.1"/>
    <property type="molecule type" value="Genomic_DNA"/>
</dbReference>
<dbReference type="PANTHER" id="PTHR13832">
    <property type="entry name" value="PROTEIN PHOSPHATASE 2C"/>
    <property type="match status" value="1"/>
</dbReference>
<dbReference type="InterPro" id="IPR015655">
    <property type="entry name" value="PP2C"/>
</dbReference>
<gene>
    <name evidence="2" type="ORF">ACCAA_520017</name>
</gene>
<dbReference type="PROSITE" id="PS51746">
    <property type="entry name" value="PPM_2"/>
    <property type="match status" value="1"/>
</dbReference>
<dbReference type="AlphaFoldDB" id="A0A1A8XVS2"/>
<evidence type="ECO:0000313" key="3">
    <source>
        <dbReference type="Proteomes" id="UP000199169"/>
    </source>
</evidence>
<dbReference type="STRING" id="1860102.ACCAA_520017"/>
<dbReference type="GO" id="GO:0004722">
    <property type="term" value="F:protein serine/threonine phosphatase activity"/>
    <property type="evidence" value="ECO:0007669"/>
    <property type="project" value="InterPro"/>
</dbReference>
<dbReference type="SUPFAM" id="SSF81606">
    <property type="entry name" value="PP2C-like"/>
    <property type="match status" value="1"/>
</dbReference>
<proteinExistence type="predicted"/>
<dbReference type="Gene3D" id="3.60.40.10">
    <property type="entry name" value="PPM-type phosphatase domain"/>
    <property type="match status" value="1"/>
</dbReference>
<dbReference type="CDD" id="cd00143">
    <property type="entry name" value="PP2Cc"/>
    <property type="match status" value="1"/>
</dbReference>
<dbReference type="InterPro" id="IPR001932">
    <property type="entry name" value="PPM-type_phosphatase-like_dom"/>
</dbReference>
<reference evidence="2 3" key="1">
    <citation type="submission" date="2016-06" db="EMBL/GenBank/DDBJ databases">
        <authorList>
            <person name="Kjaerup R.B."/>
            <person name="Dalgaard T.S."/>
            <person name="Juul-Madsen H.R."/>
        </authorList>
    </citation>
    <scope>NUCLEOTIDE SEQUENCE [LARGE SCALE GENOMIC DNA]</scope>
    <source>
        <strain evidence="2">3</strain>
    </source>
</reference>
<dbReference type="PANTHER" id="PTHR13832:SF827">
    <property type="entry name" value="PROTEIN PHOSPHATASE 1L"/>
    <property type="match status" value="1"/>
</dbReference>
<dbReference type="Pfam" id="PF13672">
    <property type="entry name" value="PP2C_2"/>
    <property type="match status" value="1"/>
</dbReference>
<dbReference type="RefSeq" id="WP_186408056.1">
    <property type="nucleotide sequence ID" value="NZ_FLQX01000130.1"/>
</dbReference>
<dbReference type="SMART" id="SM00332">
    <property type="entry name" value="PP2Cc"/>
    <property type="match status" value="1"/>
</dbReference>
<dbReference type="InterPro" id="IPR036457">
    <property type="entry name" value="PPM-type-like_dom_sf"/>
</dbReference>
<name>A0A1A8XVS2_9PROT</name>
<sequence length="306" mass="34105">MKFTIYQETRTGKRANNEDRLAHCYSRDALLMVIADGMGGHYYGEVAAQIAVQTLTEAFKSEFNPRIRDPFMFLQKGMLNAHRGILDFASTHHLQDSPRTTCVACIVQSNVAYWAHSGDSRLYLLRNGKVLAQTRDHSRVRLLVDQGVITEEQVLGHPDRNKIYGCLGGQQTPEITFSHKTTLDAQDVLVLCTDGVWSGLSGDLMAVALRTADLVRAVPQLLGQAEARGGPHADNLSMIAVRWEDSYSDGSSGGNSVITTRTMPRDTVTTKLEEFGRHPSHKTELTDDEIERAIEEIRSTIQKYTR</sequence>
<evidence type="ECO:0000259" key="1">
    <source>
        <dbReference type="PROSITE" id="PS51746"/>
    </source>
</evidence>
<organism evidence="2 3">
    <name type="scientific">Candidatus Accumulibacter aalborgensis</name>
    <dbReference type="NCBI Taxonomy" id="1860102"/>
    <lineage>
        <taxon>Bacteria</taxon>
        <taxon>Pseudomonadati</taxon>
        <taxon>Pseudomonadota</taxon>
        <taxon>Betaproteobacteria</taxon>
        <taxon>Candidatus Accumulibacter</taxon>
    </lineage>
</organism>
<evidence type="ECO:0000313" key="2">
    <source>
        <dbReference type="EMBL" id="SBT08083.1"/>
    </source>
</evidence>
<dbReference type="Proteomes" id="UP000199169">
    <property type="component" value="Unassembled WGS sequence"/>
</dbReference>
<keyword evidence="3" id="KW-1185">Reference proteome</keyword>
<dbReference type="SMART" id="SM00331">
    <property type="entry name" value="PP2C_SIG"/>
    <property type="match status" value="1"/>
</dbReference>
<protein>
    <submittedName>
        <fullName evidence="2">Protein serine/threonine phosphatase</fullName>
    </submittedName>
</protein>
<feature type="domain" description="PPM-type phosphatase" evidence="1">
    <location>
        <begin position="3"/>
        <end position="243"/>
    </location>
</feature>
<accession>A0A1A8XVS2</accession>